<feature type="transmembrane region" description="Helical" evidence="1">
    <location>
        <begin position="32"/>
        <end position="52"/>
    </location>
</feature>
<comment type="caution">
    <text evidence="2">The sequence shown here is derived from an EMBL/GenBank/DDBJ whole genome shotgun (WGS) entry which is preliminary data.</text>
</comment>
<keyword evidence="1" id="KW-0812">Transmembrane</keyword>
<gene>
    <name evidence="2" type="ORF">ABS362_01510</name>
</gene>
<evidence type="ECO:0000256" key="1">
    <source>
        <dbReference type="SAM" id="Phobius"/>
    </source>
</evidence>
<dbReference type="EMBL" id="JBEOKT010000001">
    <property type="protein sequence ID" value="MER2996201.1"/>
    <property type="molecule type" value="Genomic_DNA"/>
</dbReference>
<dbReference type="RefSeq" id="WP_350410363.1">
    <property type="nucleotide sequence ID" value="NZ_JBEOKT010000001.1"/>
</dbReference>
<sequence length="63" mass="7130">MRFVLLCVFVLLLIVTGSIVFSIDIYRLNEFGWGYFTGKAMLMLLSLAGLFFTGRSIFKKISA</sequence>
<evidence type="ECO:0000313" key="2">
    <source>
        <dbReference type="EMBL" id="MER2996201.1"/>
    </source>
</evidence>
<accession>A0ABV1RPA7</accession>
<keyword evidence="1" id="KW-0472">Membrane</keyword>
<reference evidence="2 3" key="1">
    <citation type="submission" date="2024-06" db="EMBL/GenBank/DDBJ databases">
        <title>Pontibacter populi HYL7-15.</title>
        <authorList>
            <person name="Kim M.K."/>
        </authorList>
    </citation>
    <scope>NUCLEOTIDE SEQUENCE [LARGE SCALE GENOMIC DNA]</scope>
    <source>
        <strain evidence="2 3">HYL7-15</strain>
    </source>
</reference>
<evidence type="ECO:0000313" key="3">
    <source>
        <dbReference type="Proteomes" id="UP001476807"/>
    </source>
</evidence>
<proteinExistence type="predicted"/>
<organism evidence="2 3">
    <name type="scientific">Pontibacter populi</name>
    <dbReference type="NCBI Taxonomy" id="890055"/>
    <lineage>
        <taxon>Bacteria</taxon>
        <taxon>Pseudomonadati</taxon>
        <taxon>Bacteroidota</taxon>
        <taxon>Cytophagia</taxon>
        <taxon>Cytophagales</taxon>
        <taxon>Hymenobacteraceae</taxon>
        <taxon>Pontibacter</taxon>
    </lineage>
</organism>
<keyword evidence="3" id="KW-1185">Reference proteome</keyword>
<dbReference type="Proteomes" id="UP001476807">
    <property type="component" value="Unassembled WGS sequence"/>
</dbReference>
<protein>
    <submittedName>
        <fullName evidence="2">Uncharacterized protein</fullName>
    </submittedName>
</protein>
<keyword evidence="1" id="KW-1133">Transmembrane helix</keyword>
<name>A0ABV1RPA7_9BACT</name>